<name>A0A4Q0XNS2_9BACT</name>
<dbReference type="OrthoDB" id="5345251at2"/>
<dbReference type="Proteomes" id="UP000290657">
    <property type="component" value="Unassembled WGS sequence"/>
</dbReference>
<dbReference type="AlphaFoldDB" id="A0A4Q0XNS2"/>
<evidence type="ECO:0000313" key="1">
    <source>
        <dbReference type="EMBL" id="RXJ55481.1"/>
    </source>
</evidence>
<comment type="caution">
    <text evidence="1">The sequence shown here is derived from an EMBL/GenBank/DDBJ whole genome shotgun (WGS) entry which is preliminary data.</text>
</comment>
<keyword evidence="2" id="KW-1185">Reference proteome</keyword>
<sequence>MKFYDKGFINHYANYTQVQVFSAGNVVLNLKIYDDRVCRDTFECQTLKQFNKEYLSASYEDDFIQKLFSQDNKDIYFKDSENGVLIKVIKE</sequence>
<protein>
    <submittedName>
        <fullName evidence="1">Uncharacterized protein</fullName>
    </submittedName>
</protein>
<accession>A0A4Q0XNS2</accession>
<organism evidence="1 2">
    <name type="scientific">Candidatus Marinarcus aquaticus</name>
    <dbReference type="NCBI Taxonomy" id="2044504"/>
    <lineage>
        <taxon>Bacteria</taxon>
        <taxon>Pseudomonadati</taxon>
        <taxon>Campylobacterota</taxon>
        <taxon>Epsilonproteobacteria</taxon>
        <taxon>Campylobacterales</taxon>
        <taxon>Arcobacteraceae</taxon>
        <taxon>Candidatus Marinarcus</taxon>
    </lineage>
</organism>
<evidence type="ECO:0000313" key="2">
    <source>
        <dbReference type="Proteomes" id="UP000290657"/>
    </source>
</evidence>
<gene>
    <name evidence="1" type="ORF">CRV04_10090</name>
</gene>
<reference evidence="1 2" key="1">
    <citation type="submission" date="2017-10" db="EMBL/GenBank/DDBJ databases">
        <title>Genomics of the genus Arcobacter.</title>
        <authorList>
            <person name="Perez-Cataluna A."/>
            <person name="Figueras M.J."/>
        </authorList>
    </citation>
    <scope>NUCLEOTIDE SEQUENCE [LARGE SCALE GENOMIC DNA]</scope>
    <source>
        <strain evidence="1 2">CECT 8987</strain>
    </source>
</reference>
<proteinExistence type="predicted"/>
<dbReference type="EMBL" id="PDKN01000007">
    <property type="protein sequence ID" value="RXJ55481.1"/>
    <property type="molecule type" value="Genomic_DNA"/>
</dbReference>